<dbReference type="InterPro" id="IPR049945">
    <property type="entry name" value="AAA_22"/>
</dbReference>
<dbReference type="InterPro" id="IPR058852">
    <property type="entry name" value="HTH_77"/>
</dbReference>
<name>A0A4Q5N0B9_9MICO</name>
<dbReference type="GO" id="GO:0006355">
    <property type="term" value="P:regulation of DNA-templated transcription"/>
    <property type="evidence" value="ECO:0007669"/>
    <property type="project" value="InterPro"/>
</dbReference>
<reference evidence="3 4" key="1">
    <citation type="submission" date="2019-01" db="EMBL/GenBank/DDBJ databases">
        <title>Novel species of Cellulomonas.</title>
        <authorList>
            <person name="Liu Q."/>
            <person name="Xin Y.-H."/>
        </authorList>
    </citation>
    <scope>NUCLEOTIDE SEQUENCE [LARGE SCALE GENOMIC DNA]</scope>
    <source>
        <strain evidence="3 4">HLT2-17</strain>
    </source>
</reference>
<evidence type="ECO:0000259" key="2">
    <source>
        <dbReference type="SMART" id="SM01043"/>
    </source>
</evidence>
<dbReference type="PANTHER" id="PTHR47691">
    <property type="entry name" value="REGULATOR-RELATED"/>
    <property type="match status" value="1"/>
</dbReference>
<dbReference type="Pfam" id="PF13401">
    <property type="entry name" value="AAA_22"/>
    <property type="match status" value="1"/>
</dbReference>
<dbReference type="SUPFAM" id="SSF52540">
    <property type="entry name" value="P-loop containing nucleoside triphosphate hydrolases"/>
    <property type="match status" value="1"/>
</dbReference>
<dbReference type="Pfam" id="PF03704">
    <property type="entry name" value="BTAD"/>
    <property type="match status" value="1"/>
</dbReference>
<dbReference type="SUPFAM" id="SSF46894">
    <property type="entry name" value="C-terminal effector domain of the bipartite response regulators"/>
    <property type="match status" value="1"/>
</dbReference>
<dbReference type="InterPro" id="IPR016032">
    <property type="entry name" value="Sig_transdc_resp-reg_C-effctor"/>
</dbReference>
<dbReference type="OrthoDB" id="9812579at2"/>
<dbReference type="AlphaFoldDB" id="A0A4Q5N0B9"/>
<dbReference type="SMART" id="SM01043">
    <property type="entry name" value="BTAD"/>
    <property type="match status" value="1"/>
</dbReference>
<protein>
    <submittedName>
        <fullName evidence="3">Transcriptional regulator</fullName>
    </submittedName>
</protein>
<feature type="domain" description="Bacterial transcriptional activator" evidence="2">
    <location>
        <begin position="161"/>
        <end position="307"/>
    </location>
</feature>
<dbReference type="Gene3D" id="1.10.10.10">
    <property type="entry name" value="Winged helix-like DNA-binding domain superfamily/Winged helix DNA-binding domain"/>
    <property type="match status" value="1"/>
</dbReference>
<dbReference type="GO" id="GO:0003677">
    <property type="term" value="F:DNA binding"/>
    <property type="evidence" value="ECO:0007669"/>
    <property type="project" value="InterPro"/>
</dbReference>
<feature type="region of interest" description="Disordered" evidence="1">
    <location>
        <begin position="315"/>
        <end position="347"/>
    </location>
</feature>
<sequence>MLIGLPKIGARSAPRRAQTLHLGVRLDRASRCGVSLMSSGNWPQEFGRASRRRAGAPARRPHPPRPRLGDAVPVQISTLGPLTIDGAAVEGSRLPALLPPLFLARGRIVSTADLIEAVWAGDPPADPTGALQALVTRARRLGLTVTATAGGYRLDPTDLEVDALLAQDLLSRARAALSGGDPRRASDHAARALALWADDDAPAVGPSGRLFTDLLTIRVEGELAAPVHSGLAAPVHGPDDVLLDHLRDAVRHRPTDEPLTALLMRALAARGRDAEAIATYERLRLALAETYGTDPSAVVARTHLALLRGELAAPADAATPPAAPSAPDRSGSAHRSGTAAVRPRGAPGWRRATASMVGREADVSAVEHALLEHPLVTVVAVGGAGKTRLAVEVARRATERGAVVCAVELAGVRDPAEVLPTLLSALGASESAADTEDLRGRRVLDPGEQILRAVATFDGLIVLDNCEHLLAGVAEVTAALLAAAGPGLRILATSRAPLGILGEAVHPVLALPDGAALALLETRARAARPTLEWDTATALELCHRLDNLPLALELAAARLRSMPLADVLAGVADRFALLDHALRGLPDRHQGLWSMVDWSWDLLDPTARALLRDLAVVPAPFTADLATEVGGLEHLGSRAARLALLGQLVEQSLLSLEESGDGRPARYRMLETVREYGEARLAADGARDVAMERLAGWAAGEARRLRSDFVGERQLAALRATTEDHDTLVLALRWSVDGSHEREAFAIAAALFTVWTIRGLHVEAITWARQLLRVQDPVGRRAGWELLCADDGALPLGDQGRRRAARPDPDDVAATATMAILNAGIANANDQRVSMLAVRLTRWAVSAHLDSLSPRTAALARMSAVFTSGDHAVHLAAAGALVDERDLYLHAVGLFLRAALRENHGDVRESGVDARDSYSSFEAVGDHWGMGMAAQAIGQWGSGRATGPSDDWLTRAVHHLELVGAVQDTQTIRVVRDVHRALDGSAVAAADLAATAQSPSASSQERANALIGLGLLAAKHGRWPEAVERGDAAVRVARSETTSAPQGRIVTEVAAAILRIRAGRDDAGGLLAVAARGAFDAGDMPVLGAVALAYSELAAATGDTARSDELWVLGRRLGANLALLFGPQPRTDPDAADVDDDPRMAQVTQAWTISVADTVARLATLIDSGR</sequence>
<dbReference type="InterPro" id="IPR027417">
    <property type="entry name" value="P-loop_NTPase"/>
</dbReference>
<organism evidence="3 4">
    <name type="scientific">Pengzhenrongella frigida</name>
    <dbReference type="NCBI Taxonomy" id="1259133"/>
    <lineage>
        <taxon>Bacteria</taxon>
        <taxon>Bacillati</taxon>
        <taxon>Actinomycetota</taxon>
        <taxon>Actinomycetes</taxon>
        <taxon>Micrococcales</taxon>
        <taxon>Pengzhenrongella</taxon>
    </lineage>
</organism>
<dbReference type="InterPro" id="IPR011990">
    <property type="entry name" value="TPR-like_helical_dom_sf"/>
</dbReference>
<feature type="region of interest" description="Disordered" evidence="1">
    <location>
        <begin position="45"/>
        <end position="69"/>
    </location>
</feature>
<dbReference type="InterPro" id="IPR036388">
    <property type="entry name" value="WH-like_DNA-bd_sf"/>
</dbReference>
<evidence type="ECO:0000256" key="1">
    <source>
        <dbReference type="SAM" id="MobiDB-lite"/>
    </source>
</evidence>
<evidence type="ECO:0000313" key="3">
    <source>
        <dbReference type="EMBL" id="RYV49441.1"/>
    </source>
</evidence>
<feature type="compositionally biased region" description="Basic residues" evidence="1">
    <location>
        <begin position="49"/>
        <end position="65"/>
    </location>
</feature>
<dbReference type="Gene3D" id="1.25.40.10">
    <property type="entry name" value="Tetratricopeptide repeat domain"/>
    <property type="match status" value="1"/>
</dbReference>
<dbReference type="Pfam" id="PF25872">
    <property type="entry name" value="HTH_77"/>
    <property type="match status" value="1"/>
</dbReference>
<keyword evidence="4" id="KW-1185">Reference proteome</keyword>
<dbReference type="SUPFAM" id="SSF48452">
    <property type="entry name" value="TPR-like"/>
    <property type="match status" value="1"/>
</dbReference>
<dbReference type="InterPro" id="IPR005158">
    <property type="entry name" value="BTAD"/>
</dbReference>
<dbReference type="EMBL" id="SDWW01000074">
    <property type="protein sequence ID" value="RYV49441.1"/>
    <property type="molecule type" value="Genomic_DNA"/>
</dbReference>
<proteinExistence type="predicted"/>
<accession>A0A4Q5N0B9</accession>
<dbReference type="Gene3D" id="3.40.50.300">
    <property type="entry name" value="P-loop containing nucleotide triphosphate hydrolases"/>
    <property type="match status" value="1"/>
</dbReference>
<dbReference type="PANTHER" id="PTHR47691:SF3">
    <property type="entry name" value="HTH-TYPE TRANSCRIPTIONAL REGULATOR RV0890C-RELATED"/>
    <property type="match status" value="1"/>
</dbReference>
<evidence type="ECO:0000313" key="4">
    <source>
        <dbReference type="Proteomes" id="UP000293764"/>
    </source>
</evidence>
<dbReference type="Proteomes" id="UP000293764">
    <property type="component" value="Unassembled WGS sequence"/>
</dbReference>
<comment type="caution">
    <text evidence="3">The sequence shown here is derived from an EMBL/GenBank/DDBJ whole genome shotgun (WGS) entry which is preliminary data.</text>
</comment>
<dbReference type="GO" id="GO:0016887">
    <property type="term" value="F:ATP hydrolysis activity"/>
    <property type="evidence" value="ECO:0007669"/>
    <property type="project" value="InterPro"/>
</dbReference>
<gene>
    <name evidence="3" type="ORF">EUA98_18715</name>
</gene>